<sequence length="311" mass="33242">MQNAATRSTPIPARPAQPSPTRHPAAAGSLLPHPAGAWARPCPPTQPSSCATPVACRRPGHGLSACRRPGHGLPVHLGRCPGTPGRRRAPATGVRVRIGHGRKRLAMGEAWTGQLRAQVRPCSFPAGCRASRQEPKGPAPSPFSEPRSAISPSFQPGPSPSCPRGPLRSSALPPRDPAIPNMGFSTLRARWARRRPRLSPPPPPHVRAPAVGRTPPTRRGSMSTPNMCGADHQVARGPRSILRDTHPYAFDLEMKSSNAAVRILCFSRVGFDPACPFCDAHEALLFAREFSAATLLSGRSARRSRVHVHAN</sequence>
<organism evidence="2 3">
    <name type="scientific">Wolfiporia cocos (strain MD-104)</name>
    <name type="common">Brown rot fungus</name>
    <dbReference type="NCBI Taxonomy" id="742152"/>
    <lineage>
        <taxon>Eukaryota</taxon>
        <taxon>Fungi</taxon>
        <taxon>Dikarya</taxon>
        <taxon>Basidiomycota</taxon>
        <taxon>Agaricomycotina</taxon>
        <taxon>Agaricomycetes</taxon>
        <taxon>Polyporales</taxon>
        <taxon>Phaeolaceae</taxon>
        <taxon>Wolfiporia</taxon>
    </lineage>
</organism>
<keyword evidence="3" id="KW-1185">Reference proteome</keyword>
<accession>A0A2H3JF25</accession>
<feature type="region of interest" description="Disordered" evidence="1">
    <location>
        <begin position="1"/>
        <end position="32"/>
    </location>
</feature>
<evidence type="ECO:0000313" key="2">
    <source>
        <dbReference type="EMBL" id="PCH38403.1"/>
    </source>
</evidence>
<gene>
    <name evidence="2" type="ORF">WOLCODRAFT_149342</name>
</gene>
<proteinExistence type="predicted"/>
<dbReference type="AlphaFoldDB" id="A0A2H3JF25"/>
<evidence type="ECO:0000313" key="3">
    <source>
        <dbReference type="Proteomes" id="UP000218811"/>
    </source>
</evidence>
<feature type="region of interest" description="Disordered" evidence="1">
    <location>
        <begin position="126"/>
        <end position="181"/>
    </location>
</feature>
<dbReference type="Proteomes" id="UP000218811">
    <property type="component" value="Unassembled WGS sequence"/>
</dbReference>
<feature type="region of interest" description="Disordered" evidence="1">
    <location>
        <begin position="193"/>
        <end position="226"/>
    </location>
</feature>
<evidence type="ECO:0000256" key="1">
    <source>
        <dbReference type="SAM" id="MobiDB-lite"/>
    </source>
</evidence>
<protein>
    <submittedName>
        <fullName evidence="2">Uncharacterized protein</fullName>
    </submittedName>
</protein>
<dbReference type="EMBL" id="KB467942">
    <property type="protein sequence ID" value="PCH38403.1"/>
    <property type="molecule type" value="Genomic_DNA"/>
</dbReference>
<reference evidence="2 3" key="1">
    <citation type="journal article" date="2012" name="Science">
        <title>The Paleozoic origin of enzymatic lignin decomposition reconstructed from 31 fungal genomes.</title>
        <authorList>
            <person name="Floudas D."/>
            <person name="Binder M."/>
            <person name="Riley R."/>
            <person name="Barry K."/>
            <person name="Blanchette R.A."/>
            <person name="Henrissat B."/>
            <person name="Martinez A.T."/>
            <person name="Otillar R."/>
            <person name="Spatafora J.W."/>
            <person name="Yadav J.S."/>
            <person name="Aerts A."/>
            <person name="Benoit I."/>
            <person name="Boyd A."/>
            <person name="Carlson A."/>
            <person name="Copeland A."/>
            <person name="Coutinho P.M."/>
            <person name="de Vries R.P."/>
            <person name="Ferreira P."/>
            <person name="Findley K."/>
            <person name="Foster B."/>
            <person name="Gaskell J."/>
            <person name="Glotzer D."/>
            <person name="Gorecki P."/>
            <person name="Heitman J."/>
            <person name="Hesse C."/>
            <person name="Hori C."/>
            <person name="Igarashi K."/>
            <person name="Jurgens J.A."/>
            <person name="Kallen N."/>
            <person name="Kersten P."/>
            <person name="Kohler A."/>
            <person name="Kuees U."/>
            <person name="Kumar T.K.A."/>
            <person name="Kuo A."/>
            <person name="LaButti K."/>
            <person name="Larrondo L.F."/>
            <person name="Lindquist E."/>
            <person name="Ling A."/>
            <person name="Lombard V."/>
            <person name="Lucas S."/>
            <person name="Lundell T."/>
            <person name="Martin R."/>
            <person name="McLaughlin D.J."/>
            <person name="Morgenstern I."/>
            <person name="Morin E."/>
            <person name="Murat C."/>
            <person name="Nagy L.G."/>
            <person name="Nolan M."/>
            <person name="Ohm R.A."/>
            <person name="Patyshakuliyeva A."/>
            <person name="Rokas A."/>
            <person name="Ruiz-Duenas F.J."/>
            <person name="Sabat G."/>
            <person name="Salamov A."/>
            <person name="Samejima M."/>
            <person name="Schmutz J."/>
            <person name="Slot J.C."/>
            <person name="St John F."/>
            <person name="Stenlid J."/>
            <person name="Sun H."/>
            <person name="Sun S."/>
            <person name="Syed K."/>
            <person name="Tsang A."/>
            <person name="Wiebenga A."/>
            <person name="Young D."/>
            <person name="Pisabarro A."/>
            <person name="Eastwood D.C."/>
            <person name="Martin F."/>
            <person name="Cullen D."/>
            <person name="Grigoriev I.V."/>
            <person name="Hibbett D.S."/>
        </authorList>
    </citation>
    <scope>NUCLEOTIDE SEQUENCE [LARGE SCALE GENOMIC DNA]</scope>
    <source>
        <strain evidence="2 3">MD-104</strain>
    </source>
</reference>
<name>A0A2H3JF25_WOLCO</name>